<dbReference type="GeneID" id="56686160"/>
<name>A0A1T3HHW9_9FLAO</name>
<evidence type="ECO:0000313" key="3">
    <source>
        <dbReference type="Proteomes" id="UP000189738"/>
    </source>
</evidence>
<dbReference type="Proteomes" id="UP000189738">
    <property type="component" value="Chromosome"/>
</dbReference>
<dbReference type="RefSeq" id="WP_009092222.1">
    <property type="nucleotide sequence ID" value="NZ_CBCRWW010000009.1"/>
</dbReference>
<dbReference type="InterPro" id="IPR005901">
    <property type="entry name" value="GLPGLI"/>
</dbReference>
<reference evidence="2" key="2">
    <citation type="submission" date="2016-06" db="EMBL/GenBank/DDBJ databases">
        <authorList>
            <person name="Nicholson A.C."/>
        </authorList>
    </citation>
    <scope>NUCLEOTIDE SEQUENCE [LARGE SCALE GENOMIC DNA]</scope>
    <source>
        <strain evidence="2">E6809</strain>
    </source>
</reference>
<proteinExistence type="predicted"/>
<organism evidence="2">
    <name type="scientific">Elizabethkingia anophelis</name>
    <dbReference type="NCBI Taxonomy" id="1117645"/>
    <lineage>
        <taxon>Bacteria</taxon>
        <taxon>Pseudomonadati</taxon>
        <taxon>Bacteroidota</taxon>
        <taxon>Flavobacteriia</taxon>
        <taxon>Flavobacteriales</taxon>
        <taxon>Weeksellaceae</taxon>
        <taxon>Elizabethkingia</taxon>
    </lineage>
</organism>
<gene>
    <name evidence="1" type="ORF">AYC66_09550</name>
    <name evidence="2" type="ORF">BAY09_01685</name>
</gene>
<protein>
    <submittedName>
        <fullName evidence="2">GLPGLI family protein</fullName>
    </submittedName>
</protein>
<reference evidence="1 3" key="1">
    <citation type="submission" date="2016-02" db="EMBL/GenBank/DDBJ databases">
        <authorList>
            <person name="Nicholson A.C."/>
            <person name="Humrighouse B.W."/>
            <person name="Loparev V."/>
            <person name="Emery B."/>
            <person name="Graziano J."/>
            <person name="McQuiston J.R."/>
        </authorList>
    </citation>
    <scope>NUCLEOTIDE SEQUENCE [LARGE SCALE GENOMIC DNA]</scope>
    <source>
        <strain evidence="1 3">E6809</strain>
    </source>
</reference>
<evidence type="ECO:0000313" key="2">
    <source>
        <dbReference type="EMBL" id="OPB49473.1"/>
    </source>
</evidence>
<accession>A0A1T3HHW9</accession>
<dbReference type="EMBL" id="CP014339">
    <property type="protein sequence ID" value="AQX50911.1"/>
    <property type="molecule type" value="Genomic_DNA"/>
</dbReference>
<dbReference type="Pfam" id="PF22252">
    <property type="entry name" value="PNGase_F-II_N"/>
    <property type="match status" value="1"/>
</dbReference>
<evidence type="ECO:0000313" key="1">
    <source>
        <dbReference type="EMBL" id="AQX50911.1"/>
    </source>
</evidence>
<dbReference type="EMBL" id="MAHS01000009">
    <property type="protein sequence ID" value="OPB49473.1"/>
    <property type="molecule type" value="Genomic_DNA"/>
</dbReference>
<dbReference type="NCBIfam" id="TIGR01200">
    <property type="entry name" value="GLPGLI"/>
    <property type="match status" value="1"/>
</dbReference>
<dbReference type="AlphaFoldDB" id="A0A1T3HHW9"/>
<sequence length="281" mass="32668">MKYVFSFISFFAFVFCYTQEFRFADNATFKPFPYSVESLDTSYQNIYYQLSFANNSEKPDSKKQAVCILELGKTKSKFFDFNSVKSDSLTKKYSVEKEITGKELTAMLAYKTNWENVLIRDIQTKNIIFQDHASKTFQYEGTQPELKWNLEKESKTILGYTCHKATTEYRGRKYTAWYTTDIPISSGPYIFEGLPGLILAISDSKDHFNFTAIAIDRIPREIYLNNGKHIIKVSRDQFRKVQKNYHNNPGFYINGGAYNADGTEIKVDPRYSKPYNPIELD</sequence>